<dbReference type="PANTHER" id="PTHR32494:SF5">
    <property type="entry name" value="ALLANTOATE AMIDOHYDROLASE"/>
    <property type="match status" value="1"/>
</dbReference>
<keyword evidence="3" id="KW-0479">Metal-binding</keyword>
<dbReference type="InterPro" id="IPR002933">
    <property type="entry name" value="Peptidase_M20"/>
</dbReference>
<feature type="binding site" evidence="3">
    <location>
        <position position="392"/>
    </location>
    <ligand>
        <name>Zn(2+)</name>
        <dbReference type="ChEBI" id="CHEBI:29105"/>
        <label>2</label>
    </ligand>
</feature>
<dbReference type="Proteomes" id="UP000406256">
    <property type="component" value="Unassembled WGS sequence"/>
</dbReference>
<evidence type="ECO:0000313" key="4">
    <source>
        <dbReference type="EMBL" id="VVE32128.1"/>
    </source>
</evidence>
<evidence type="ECO:0000313" key="5">
    <source>
        <dbReference type="Proteomes" id="UP000406256"/>
    </source>
</evidence>
<dbReference type="NCBIfam" id="TIGR01879">
    <property type="entry name" value="hydantase"/>
    <property type="match status" value="1"/>
</dbReference>
<dbReference type="SUPFAM" id="SSF53187">
    <property type="entry name" value="Zn-dependent exopeptidases"/>
    <property type="match status" value="1"/>
</dbReference>
<reference evidence="4 5" key="1">
    <citation type="submission" date="2019-08" db="EMBL/GenBank/DDBJ databases">
        <authorList>
            <person name="Peeters C."/>
        </authorList>
    </citation>
    <scope>NUCLEOTIDE SEQUENCE [LARGE SCALE GENOMIC DNA]</scope>
    <source>
        <strain evidence="4 5">LMG 31108</strain>
    </source>
</reference>
<accession>A0A5E4X7C1</accession>
<dbReference type="OrthoDB" id="9808195at2"/>
<dbReference type="PANTHER" id="PTHR32494">
    <property type="entry name" value="ALLANTOATE DEIMINASE-RELATED"/>
    <property type="match status" value="1"/>
</dbReference>
<feature type="binding site" evidence="3">
    <location>
        <position position="92"/>
    </location>
    <ligand>
        <name>Zn(2+)</name>
        <dbReference type="ChEBI" id="CHEBI:29105"/>
        <label>2</label>
    </ligand>
</feature>
<dbReference type="Gene3D" id="3.30.70.360">
    <property type="match status" value="1"/>
</dbReference>
<feature type="binding site" evidence="3">
    <location>
        <position position="81"/>
    </location>
    <ligand>
        <name>Zn(2+)</name>
        <dbReference type="ChEBI" id="CHEBI:29105"/>
        <label>1</label>
    </ligand>
</feature>
<keyword evidence="5" id="KW-1185">Reference proteome</keyword>
<dbReference type="GO" id="GO:0016813">
    <property type="term" value="F:hydrolase activity, acting on carbon-nitrogen (but not peptide) bonds, in linear amidines"/>
    <property type="evidence" value="ECO:0007669"/>
    <property type="project" value="InterPro"/>
</dbReference>
<dbReference type="GO" id="GO:0046872">
    <property type="term" value="F:metal ion binding"/>
    <property type="evidence" value="ECO:0007669"/>
    <property type="project" value="UniProtKB-KW"/>
</dbReference>
<keyword evidence="3" id="KW-0862">Zinc</keyword>
<dbReference type="InterPro" id="IPR036264">
    <property type="entry name" value="Bact_exopeptidase_dim_dom"/>
</dbReference>
<evidence type="ECO:0000256" key="3">
    <source>
        <dbReference type="PIRSR" id="PIRSR001235-1"/>
    </source>
</evidence>
<dbReference type="EMBL" id="CABPSB010000014">
    <property type="protein sequence ID" value="VVE32128.1"/>
    <property type="molecule type" value="Genomic_DNA"/>
</dbReference>
<dbReference type="Pfam" id="PF01546">
    <property type="entry name" value="Peptidase_M20"/>
    <property type="match status" value="1"/>
</dbReference>
<feature type="binding site" evidence="3">
    <location>
        <position position="127"/>
    </location>
    <ligand>
        <name>Zn(2+)</name>
        <dbReference type="ChEBI" id="CHEBI:29105"/>
        <label>2</label>
    </ligand>
</feature>
<comment type="cofactor">
    <cofactor evidence="3">
        <name>Zn(2+)</name>
        <dbReference type="ChEBI" id="CHEBI:29105"/>
    </cofactor>
    <text evidence="3">Binds 2 Zn(2+) ions per subunit.</text>
</comment>
<dbReference type="RefSeq" id="WP_150670254.1">
    <property type="nucleotide sequence ID" value="NZ_CABPSB010000014.1"/>
</dbReference>
<keyword evidence="2 4" id="KW-0378">Hydrolase</keyword>
<protein>
    <submittedName>
        <fullName evidence="4">Zn-dependent hydrolase</fullName>
    </submittedName>
</protein>
<gene>
    <name evidence="4" type="ORF">PAN31108_03687</name>
</gene>
<dbReference type="AlphaFoldDB" id="A0A5E4X7C1"/>
<dbReference type="Gene3D" id="3.40.630.10">
    <property type="entry name" value="Zn peptidases"/>
    <property type="match status" value="1"/>
</dbReference>
<comment type="similarity">
    <text evidence="1">Belongs to the peptidase M20 family.</text>
</comment>
<dbReference type="SUPFAM" id="SSF55031">
    <property type="entry name" value="Bacterial exopeptidase dimerisation domain"/>
    <property type="match status" value="1"/>
</dbReference>
<name>A0A5E4X7C1_9BURK</name>
<proteinExistence type="inferred from homology"/>
<dbReference type="InterPro" id="IPR010158">
    <property type="entry name" value="Amidase_Cbmase"/>
</dbReference>
<evidence type="ECO:0000256" key="2">
    <source>
        <dbReference type="ARBA" id="ARBA00022801"/>
    </source>
</evidence>
<evidence type="ECO:0000256" key="1">
    <source>
        <dbReference type="ARBA" id="ARBA00006153"/>
    </source>
</evidence>
<feature type="binding site" evidence="3">
    <location>
        <position position="194"/>
    </location>
    <ligand>
        <name>Zn(2+)</name>
        <dbReference type="ChEBI" id="CHEBI:29105"/>
        <label>1</label>
    </ligand>
</feature>
<dbReference type="PIRSF" id="PIRSF001235">
    <property type="entry name" value="Amidase_carbamoylase"/>
    <property type="match status" value="1"/>
</dbReference>
<sequence>MELNTLAALAEQLFTDLRRLGDDGVGITRDSYGDGENAAASYLTEWAGQQGLVVTRDGAANLVFTLPEDTRDAPATWIGSHLDSVPQGGNYDGLAGIVAGLLCLVEQRRSGQRTATPVRVLALRGEESAWFGRAYMGSSALFGKLTPADLAMPHRSHGRSLGECMAQAGADIEAIRAGETLFDASLAKAWLELHIEQGPVMIARKMPVAIVPGIRGNVRHNRVSCVGEAGHSGAVPRWLRHDAMFAVADLITRLDEHWRALLERGIDMVVTTGIVGTDPAEHAISRIPGKVDFSLEVRSQSPDTLDVFYALMRTECRAIERDRGVTFVFDRRLSSAPAIMDKHVSSLLEDACRTFDLPHERVPSGAGHDAAIFANAGIPSAMVFVRNANGSHNPAESMELEDFMHGLQVMHAATHRL</sequence>
<feature type="binding site" evidence="3">
    <location>
        <position position="92"/>
    </location>
    <ligand>
        <name>Zn(2+)</name>
        <dbReference type="ChEBI" id="CHEBI:29105"/>
        <label>1</label>
    </ligand>
</feature>
<organism evidence="4 5">
    <name type="scientific">Pandoraea anhela</name>
    <dbReference type="NCBI Taxonomy" id="2508295"/>
    <lineage>
        <taxon>Bacteria</taxon>
        <taxon>Pseudomonadati</taxon>
        <taxon>Pseudomonadota</taxon>
        <taxon>Betaproteobacteria</taxon>
        <taxon>Burkholderiales</taxon>
        <taxon>Burkholderiaceae</taxon>
        <taxon>Pandoraea</taxon>
    </lineage>
</organism>